<feature type="compositionally biased region" description="Basic and acidic residues" evidence="1">
    <location>
        <begin position="1"/>
        <end position="11"/>
    </location>
</feature>
<evidence type="ECO:0000256" key="1">
    <source>
        <dbReference type="SAM" id="MobiDB-lite"/>
    </source>
</evidence>
<evidence type="ECO:0000313" key="2">
    <source>
        <dbReference type="EMBL" id="CAD9818029.1"/>
    </source>
</evidence>
<accession>A0A7S2UFM1</accession>
<sequence length="306" mass="34735">MPPHGDGDGSTDRPTNNRSTTMNHVFSGWSVWLEPEEKEGSLKEKMKSLQQTCGGTNHGVHSFVPHITLLYNVSPTHNVDDETELGPRSEESQRLRVEQLLHDSLERFKEKQTDEKVMHQVQRDCHASNKVLQNIVHPCCDDLTAVASAEQGETSNHNESTLYHVVKPMGIHVMDYPKEADGGKGFDCAIPLVVIRNMPWLQALQDAVRETFPPDERHASSHVEEKEKCNNSSEPQAVLFLPHLALVYAPSSEYTRLFIEENEKQKGRDHQINPILEPLQIQYLSVWSTSGTIDDWFRIMKIPLSK</sequence>
<dbReference type="EMBL" id="HBHQ01014777">
    <property type="protein sequence ID" value="CAD9818029.1"/>
    <property type="molecule type" value="Transcribed_RNA"/>
</dbReference>
<protein>
    <recommendedName>
        <fullName evidence="3">2',3'-cyclic-nucleotide 3'-phosphodiesterase</fullName>
    </recommendedName>
</protein>
<dbReference type="GO" id="GO:0009187">
    <property type="term" value="P:cyclic nucleotide metabolic process"/>
    <property type="evidence" value="ECO:0007669"/>
    <property type="project" value="TreeGrafter"/>
</dbReference>
<dbReference type="GO" id="GO:0004113">
    <property type="term" value="F:2',3'-cyclic-nucleotide 3'-phosphodiesterase activity"/>
    <property type="evidence" value="ECO:0007669"/>
    <property type="project" value="TreeGrafter"/>
</dbReference>
<feature type="compositionally biased region" description="Polar residues" evidence="1">
    <location>
        <begin position="12"/>
        <end position="22"/>
    </location>
</feature>
<organism evidence="2">
    <name type="scientific">Attheya septentrionalis</name>
    <dbReference type="NCBI Taxonomy" id="420275"/>
    <lineage>
        <taxon>Eukaryota</taxon>
        <taxon>Sar</taxon>
        <taxon>Stramenopiles</taxon>
        <taxon>Ochrophyta</taxon>
        <taxon>Bacillariophyta</taxon>
        <taxon>Coscinodiscophyceae</taxon>
        <taxon>Chaetocerotophycidae</taxon>
        <taxon>Chaetocerotales</taxon>
        <taxon>Attheyaceae</taxon>
        <taxon>Attheya</taxon>
    </lineage>
</organism>
<proteinExistence type="predicted"/>
<dbReference type="PANTHER" id="PTHR28141">
    <property type="entry name" value="2',3'-CYCLIC-NUCLEOTIDE 3'-PHOSPHODIESTERASE"/>
    <property type="match status" value="1"/>
</dbReference>
<dbReference type="AlphaFoldDB" id="A0A7S2UFM1"/>
<gene>
    <name evidence="2" type="ORF">ASEP1449_LOCUS9861</name>
</gene>
<dbReference type="InterPro" id="IPR012386">
    <property type="entry name" value="Cyclic-nucl_3Pdiesterase"/>
</dbReference>
<feature type="region of interest" description="Disordered" evidence="1">
    <location>
        <begin position="1"/>
        <end position="22"/>
    </location>
</feature>
<name>A0A7S2UFM1_9STRA</name>
<dbReference type="PANTHER" id="PTHR28141:SF1">
    <property type="entry name" value="2',3'-CYCLIC-NUCLEOTIDE 3'-PHOSPHODIESTERASE"/>
    <property type="match status" value="1"/>
</dbReference>
<reference evidence="2" key="1">
    <citation type="submission" date="2021-01" db="EMBL/GenBank/DDBJ databases">
        <authorList>
            <person name="Corre E."/>
            <person name="Pelletier E."/>
            <person name="Niang G."/>
            <person name="Scheremetjew M."/>
            <person name="Finn R."/>
            <person name="Kale V."/>
            <person name="Holt S."/>
            <person name="Cochrane G."/>
            <person name="Meng A."/>
            <person name="Brown T."/>
            <person name="Cohen L."/>
        </authorList>
    </citation>
    <scope>NUCLEOTIDE SEQUENCE</scope>
    <source>
        <strain evidence="2">CCMP2084</strain>
    </source>
</reference>
<evidence type="ECO:0008006" key="3">
    <source>
        <dbReference type="Google" id="ProtNLM"/>
    </source>
</evidence>